<evidence type="ECO:0000313" key="1">
    <source>
        <dbReference type="EMBL" id="TJZ66396.1"/>
    </source>
</evidence>
<comment type="caution">
    <text evidence="1">The sequence shown here is derived from an EMBL/GenBank/DDBJ whole genome shotgun (WGS) entry which is preliminary data.</text>
</comment>
<keyword evidence="2" id="KW-1185">Reference proteome</keyword>
<dbReference type="Proteomes" id="UP000310016">
    <property type="component" value="Unassembled WGS sequence"/>
</dbReference>
<accession>A0A4U0PEY9</accession>
<evidence type="ECO:0000313" key="2">
    <source>
        <dbReference type="Proteomes" id="UP000310016"/>
    </source>
</evidence>
<gene>
    <name evidence="1" type="ORF">FAZ21_17385</name>
</gene>
<dbReference type="RefSeq" id="WP_136774699.1">
    <property type="nucleotide sequence ID" value="NZ_CP156074.1"/>
</dbReference>
<proteinExistence type="predicted"/>
<dbReference type="OrthoDB" id="8761599at2"/>
<organism evidence="1 2">
    <name type="scientific">Chitiniphilus eburneus</name>
    <dbReference type="NCBI Taxonomy" id="2571148"/>
    <lineage>
        <taxon>Bacteria</taxon>
        <taxon>Pseudomonadati</taxon>
        <taxon>Pseudomonadota</taxon>
        <taxon>Betaproteobacteria</taxon>
        <taxon>Neisseriales</taxon>
        <taxon>Chitinibacteraceae</taxon>
        <taxon>Chitiniphilus</taxon>
    </lineage>
</organism>
<sequence length="151" mass="16475">MHAIDTYEALGRFLDEDLARFDCNPPIDHPALRISHLGERIIASIRFGDADAARVGCLVLIKDPALPFGKVVKSGLARALRQRVALISSAEKDAIGTKTAELLSLDFCPREAEDYCRLVRKFGHATSMAVAGKACPINQKALRLQAYLTQG</sequence>
<name>A0A4U0PEY9_9NEIS</name>
<protein>
    <submittedName>
        <fullName evidence="1">Uncharacterized protein</fullName>
    </submittedName>
</protein>
<dbReference type="AlphaFoldDB" id="A0A4U0PEY9"/>
<dbReference type="EMBL" id="SUMF01000032">
    <property type="protein sequence ID" value="TJZ66396.1"/>
    <property type="molecule type" value="Genomic_DNA"/>
</dbReference>
<reference evidence="1 2" key="1">
    <citation type="submission" date="2019-04" db="EMBL/GenBank/DDBJ databases">
        <title>Chitiniphilus eburnea sp. nov., a novel chitinolytic bacterium isolated from aquaculture sludge.</title>
        <authorList>
            <person name="Sheng M."/>
        </authorList>
    </citation>
    <scope>NUCLEOTIDE SEQUENCE [LARGE SCALE GENOMIC DNA]</scope>
    <source>
        <strain evidence="1 2">HX-2-15</strain>
    </source>
</reference>